<organism evidence="2 3">
    <name type="scientific">Rhynchophorus ferrugineus</name>
    <name type="common">Red palm weevil</name>
    <name type="synonym">Curculio ferrugineus</name>
    <dbReference type="NCBI Taxonomy" id="354439"/>
    <lineage>
        <taxon>Eukaryota</taxon>
        <taxon>Metazoa</taxon>
        <taxon>Ecdysozoa</taxon>
        <taxon>Arthropoda</taxon>
        <taxon>Hexapoda</taxon>
        <taxon>Insecta</taxon>
        <taxon>Pterygota</taxon>
        <taxon>Neoptera</taxon>
        <taxon>Endopterygota</taxon>
        <taxon>Coleoptera</taxon>
        <taxon>Polyphaga</taxon>
        <taxon>Cucujiformia</taxon>
        <taxon>Curculionidae</taxon>
        <taxon>Dryophthorinae</taxon>
        <taxon>Rhynchophorus</taxon>
    </lineage>
</organism>
<dbReference type="Proteomes" id="UP000625711">
    <property type="component" value="Unassembled WGS sequence"/>
</dbReference>
<reference evidence="2" key="1">
    <citation type="submission" date="2020-08" db="EMBL/GenBank/DDBJ databases">
        <title>Genome sequencing and assembly of the red palm weevil Rhynchophorus ferrugineus.</title>
        <authorList>
            <person name="Dias G.B."/>
            <person name="Bergman C.M."/>
            <person name="Manee M."/>
        </authorList>
    </citation>
    <scope>NUCLEOTIDE SEQUENCE</scope>
    <source>
        <strain evidence="2">AA-2017</strain>
        <tissue evidence="2">Whole larva</tissue>
    </source>
</reference>
<dbReference type="Gene3D" id="3.30.420.10">
    <property type="entry name" value="Ribonuclease H-like superfamily/Ribonuclease H"/>
    <property type="match status" value="1"/>
</dbReference>
<dbReference type="EMBL" id="JAACXV010013930">
    <property type="protein sequence ID" value="KAF7271619.1"/>
    <property type="molecule type" value="Genomic_DNA"/>
</dbReference>
<gene>
    <name evidence="2" type="ORF">GWI33_015524</name>
</gene>
<dbReference type="AlphaFoldDB" id="A0A834MBC7"/>
<comment type="caution">
    <text evidence="2">The sequence shown here is derived from an EMBL/GenBank/DDBJ whole genome shotgun (WGS) entry which is preliminary data.</text>
</comment>
<proteinExistence type="predicted"/>
<dbReference type="InterPro" id="IPR036397">
    <property type="entry name" value="RNaseH_sf"/>
</dbReference>
<dbReference type="GO" id="GO:0003676">
    <property type="term" value="F:nucleic acid binding"/>
    <property type="evidence" value="ECO:0007669"/>
    <property type="project" value="InterPro"/>
</dbReference>
<dbReference type="InterPro" id="IPR052709">
    <property type="entry name" value="Transposase-MT_Hybrid"/>
</dbReference>
<evidence type="ECO:0000313" key="2">
    <source>
        <dbReference type="EMBL" id="KAF7271619.1"/>
    </source>
</evidence>
<keyword evidence="3" id="KW-1185">Reference proteome</keyword>
<evidence type="ECO:0000313" key="3">
    <source>
        <dbReference type="Proteomes" id="UP000625711"/>
    </source>
</evidence>
<evidence type="ECO:0000256" key="1">
    <source>
        <dbReference type="SAM" id="MobiDB-lite"/>
    </source>
</evidence>
<protein>
    <submittedName>
        <fullName evidence="2">Uncharacterized protein</fullName>
    </submittedName>
</protein>
<dbReference type="PANTHER" id="PTHR46060">
    <property type="entry name" value="MARINER MOS1 TRANSPOSASE-LIKE PROTEIN"/>
    <property type="match status" value="1"/>
</dbReference>
<accession>A0A834MBC7</accession>
<sequence>MSTEDGLNHRKTSAFEEKESAASRKCIVSKIHESMRPHSPYSPDLAPSDYFLFSYLKRMHAGKKFSSNEQVVAETEAYFEAKDKSYYKNDIVYHP</sequence>
<dbReference type="PANTHER" id="PTHR46060:SF1">
    <property type="entry name" value="MARINER MOS1 TRANSPOSASE-LIKE PROTEIN"/>
    <property type="match status" value="1"/>
</dbReference>
<dbReference type="OrthoDB" id="10065579at2759"/>
<name>A0A834MBC7_RHYFE</name>
<feature type="region of interest" description="Disordered" evidence="1">
    <location>
        <begin position="1"/>
        <end position="20"/>
    </location>
</feature>